<dbReference type="AlphaFoldDB" id="A0A5B8I811"/>
<dbReference type="RefSeq" id="WP_146365176.1">
    <property type="nucleotide sequence ID" value="NZ_CP042261.1"/>
</dbReference>
<organism evidence="2 3">
    <name type="scientific">Qingshengfaniella alkalisoli</name>
    <dbReference type="NCBI Taxonomy" id="2599296"/>
    <lineage>
        <taxon>Bacteria</taxon>
        <taxon>Pseudomonadati</taxon>
        <taxon>Pseudomonadota</taxon>
        <taxon>Alphaproteobacteria</taxon>
        <taxon>Rhodobacterales</taxon>
        <taxon>Paracoccaceae</taxon>
        <taxon>Qingshengfaniella</taxon>
    </lineage>
</organism>
<dbReference type="OrthoDB" id="8100830at2"/>
<gene>
    <name evidence="2" type="ORF">FPZ52_09315</name>
</gene>
<dbReference type="EMBL" id="CP042261">
    <property type="protein sequence ID" value="QDY69799.1"/>
    <property type="molecule type" value="Genomic_DNA"/>
</dbReference>
<keyword evidence="3" id="KW-1185">Reference proteome</keyword>
<dbReference type="KEGG" id="lit:FPZ52_09315"/>
<dbReference type="Pfam" id="PF11748">
    <property type="entry name" value="DUF3306"/>
    <property type="match status" value="1"/>
</dbReference>
<proteinExistence type="predicted"/>
<reference evidence="2 3" key="1">
    <citation type="submission" date="2019-07" db="EMBL/GenBank/DDBJ databases">
        <title>Litoreibacter alkalisoli sp. nov., isolated from saline-alkaline soil.</title>
        <authorList>
            <person name="Wang S."/>
            <person name="Xu L."/>
            <person name="Xing Y.-T."/>
            <person name="Sun J.-Q."/>
        </authorList>
    </citation>
    <scope>NUCLEOTIDE SEQUENCE [LARGE SCALE GENOMIC DNA]</scope>
    <source>
        <strain evidence="2 3">LN3S51</strain>
    </source>
</reference>
<evidence type="ECO:0000313" key="3">
    <source>
        <dbReference type="Proteomes" id="UP000318483"/>
    </source>
</evidence>
<dbReference type="InterPro" id="IPR021735">
    <property type="entry name" value="DUF3306"/>
</dbReference>
<evidence type="ECO:0000256" key="1">
    <source>
        <dbReference type="SAM" id="MobiDB-lite"/>
    </source>
</evidence>
<feature type="compositionally biased region" description="Acidic residues" evidence="1">
    <location>
        <begin position="155"/>
        <end position="164"/>
    </location>
</feature>
<protein>
    <submittedName>
        <fullName evidence="2">DUF3306 domain-containing protein</fullName>
    </submittedName>
</protein>
<name>A0A5B8I811_9RHOB</name>
<feature type="region of interest" description="Disordered" evidence="1">
    <location>
        <begin position="1"/>
        <end position="40"/>
    </location>
</feature>
<accession>A0A5B8I811</accession>
<sequence>MTHEDFLTRWSRRKREPATPEAPDDALPAVSDEELETNRKAAEDIDLTSLTRHSDLSVFFKAGVPHLLRNRALATVWRGDPVFANLDGLVDHAEDFHDPKQVQPGYKSAWEAGKGYAKRIAETLSEPEKTAPSEEVAQAEPSPSAPVNERQGLPETEDIPDDADTMPKVSLRHRLGLDTA</sequence>
<feature type="region of interest" description="Disordered" evidence="1">
    <location>
        <begin position="125"/>
        <end position="180"/>
    </location>
</feature>
<dbReference type="Proteomes" id="UP000318483">
    <property type="component" value="Chromosome"/>
</dbReference>
<evidence type="ECO:0000313" key="2">
    <source>
        <dbReference type="EMBL" id="QDY69799.1"/>
    </source>
</evidence>